<dbReference type="AlphaFoldDB" id="A0A0C9VRE5"/>
<dbReference type="EMBL" id="KN839873">
    <property type="protein sequence ID" value="KIJ60395.1"/>
    <property type="molecule type" value="Genomic_DNA"/>
</dbReference>
<evidence type="ECO:0008006" key="3">
    <source>
        <dbReference type="Google" id="ProtNLM"/>
    </source>
</evidence>
<reference evidence="1 2" key="1">
    <citation type="submission" date="2014-04" db="EMBL/GenBank/DDBJ databases">
        <title>Evolutionary Origins and Diversification of the Mycorrhizal Mutualists.</title>
        <authorList>
            <consortium name="DOE Joint Genome Institute"/>
            <consortium name="Mycorrhizal Genomics Consortium"/>
            <person name="Kohler A."/>
            <person name="Kuo A."/>
            <person name="Nagy L.G."/>
            <person name="Floudas D."/>
            <person name="Copeland A."/>
            <person name="Barry K.W."/>
            <person name="Cichocki N."/>
            <person name="Veneault-Fourrey C."/>
            <person name="LaButti K."/>
            <person name="Lindquist E.A."/>
            <person name="Lipzen A."/>
            <person name="Lundell T."/>
            <person name="Morin E."/>
            <person name="Murat C."/>
            <person name="Riley R."/>
            <person name="Ohm R."/>
            <person name="Sun H."/>
            <person name="Tunlid A."/>
            <person name="Henrissat B."/>
            <person name="Grigoriev I.V."/>
            <person name="Hibbett D.S."/>
            <person name="Martin F."/>
        </authorList>
    </citation>
    <scope>NUCLEOTIDE SEQUENCE [LARGE SCALE GENOMIC DNA]</scope>
    <source>
        <strain evidence="1 2">MD-312</strain>
    </source>
</reference>
<sequence length="145" mass="15864">MEVQDASLTHGFHPMGLDIVPGPVAASQATSDEHVTTPLYTVLAPPSQHVCHLAPGAACADLLLGTVPSIRAHLRNHGHKHKENSVIPCPWAGCNKRLRWMNVPRHVRSVHLGVRVWCGKCGRPFTRERGLEVHLALTNCVTENN</sequence>
<organism evidence="1 2">
    <name type="scientific">Hydnomerulius pinastri MD-312</name>
    <dbReference type="NCBI Taxonomy" id="994086"/>
    <lineage>
        <taxon>Eukaryota</taxon>
        <taxon>Fungi</taxon>
        <taxon>Dikarya</taxon>
        <taxon>Basidiomycota</taxon>
        <taxon>Agaricomycotina</taxon>
        <taxon>Agaricomycetes</taxon>
        <taxon>Agaricomycetidae</taxon>
        <taxon>Boletales</taxon>
        <taxon>Boletales incertae sedis</taxon>
        <taxon>Leucogyrophana</taxon>
    </lineage>
</organism>
<protein>
    <recommendedName>
        <fullName evidence="3">C2H2-type domain-containing protein</fullName>
    </recommendedName>
</protein>
<dbReference type="HOGENOM" id="CLU_1787109_0_0_1"/>
<accession>A0A0C9VRE5</accession>
<dbReference type="Proteomes" id="UP000053820">
    <property type="component" value="Unassembled WGS sequence"/>
</dbReference>
<evidence type="ECO:0000313" key="2">
    <source>
        <dbReference type="Proteomes" id="UP000053820"/>
    </source>
</evidence>
<gene>
    <name evidence="1" type="ORF">HYDPIDRAFT_117314</name>
</gene>
<proteinExistence type="predicted"/>
<keyword evidence="2" id="KW-1185">Reference proteome</keyword>
<evidence type="ECO:0000313" key="1">
    <source>
        <dbReference type="EMBL" id="KIJ60395.1"/>
    </source>
</evidence>
<dbReference type="Gene3D" id="3.30.160.60">
    <property type="entry name" value="Classic Zinc Finger"/>
    <property type="match status" value="1"/>
</dbReference>
<name>A0A0C9VRE5_9AGAM</name>
<dbReference type="OrthoDB" id="3437960at2759"/>